<evidence type="ECO:0000256" key="1">
    <source>
        <dbReference type="SAM" id="Phobius"/>
    </source>
</evidence>
<feature type="transmembrane region" description="Helical" evidence="1">
    <location>
        <begin position="76"/>
        <end position="94"/>
    </location>
</feature>
<dbReference type="HOGENOM" id="CLU_658867_0_0_1"/>
<dbReference type="RefSeq" id="XP_008596762.1">
    <property type="nucleotide sequence ID" value="XM_008598540.1"/>
</dbReference>
<dbReference type="InParanoid" id="J5JRT8"/>
<evidence type="ECO:0000313" key="2">
    <source>
        <dbReference type="EMBL" id="EJP67663.1"/>
    </source>
</evidence>
<keyword evidence="1" id="KW-1133">Transmembrane helix</keyword>
<organism evidence="2 3">
    <name type="scientific">Beauveria bassiana (strain ARSEF 2860)</name>
    <name type="common">White muscardine disease fungus</name>
    <name type="synonym">Tritirachium shiotae</name>
    <dbReference type="NCBI Taxonomy" id="655819"/>
    <lineage>
        <taxon>Eukaryota</taxon>
        <taxon>Fungi</taxon>
        <taxon>Dikarya</taxon>
        <taxon>Ascomycota</taxon>
        <taxon>Pezizomycotina</taxon>
        <taxon>Sordariomycetes</taxon>
        <taxon>Hypocreomycetidae</taxon>
        <taxon>Hypocreales</taxon>
        <taxon>Cordycipitaceae</taxon>
        <taxon>Beauveria</taxon>
    </lineage>
</organism>
<gene>
    <name evidence="2" type="ORF">BBA_03443</name>
</gene>
<evidence type="ECO:0000313" key="3">
    <source>
        <dbReference type="Proteomes" id="UP000002762"/>
    </source>
</evidence>
<protein>
    <submittedName>
        <fullName evidence="2">ABC transporter</fullName>
    </submittedName>
</protein>
<proteinExistence type="predicted"/>
<dbReference type="STRING" id="655819.J5JRT8"/>
<feature type="transmembrane region" description="Helical" evidence="1">
    <location>
        <begin position="285"/>
        <end position="312"/>
    </location>
</feature>
<reference evidence="2 3" key="1">
    <citation type="journal article" date="2012" name="Sci. Rep.">
        <title>Genomic perspectives on the evolution of fungal entomopathogenicity in Beauveria bassiana.</title>
        <authorList>
            <person name="Xiao G."/>
            <person name="Ying S.H."/>
            <person name="Zheng P."/>
            <person name="Wang Z.L."/>
            <person name="Zhang S."/>
            <person name="Xie X.Q."/>
            <person name="Shang Y."/>
            <person name="St Leger R.J."/>
            <person name="Zhao G.P."/>
            <person name="Wang C."/>
            <person name="Feng M.G."/>
        </authorList>
    </citation>
    <scope>NUCLEOTIDE SEQUENCE [LARGE SCALE GENOMIC DNA]</scope>
    <source>
        <strain evidence="2 3">ARSEF 2860</strain>
    </source>
</reference>
<feature type="transmembrane region" description="Helical" evidence="1">
    <location>
        <begin position="43"/>
        <end position="64"/>
    </location>
</feature>
<dbReference type="OrthoDB" id="6500128at2759"/>
<dbReference type="GeneID" id="19886455"/>
<keyword evidence="1" id="KW-0472">Membrane</keyword>
<dbReference type="Proteomes" id="UP000002762">
    <property type="component" value="Unassembled WGS sequence"/>
</dbReference>
<sequence length="417" mass="46849">MTFRPCRRDAELASSKKQTEHAAALDPSNSSAAGVLYQEYRRAFKALVLFGLHLVLSLVVDSAKSRAYLWQPDTRAVGYVAVISAAARLLLLVVNELPGTAALVDGDLRKPTRRVSSSGFWGRALFLWLNSTLLLGFRTHSTVDDIDKLPAELSLEMLSHHLKMYWRDAENDPKRSLAIVFSRTLKQPLLAVALPRASQHMSSHLMIRVQGILIAEVLDKSRKCKARETAALTLMSKDVEDVVSRNFHDECFRDNLLRTLSDQSPTRVRNSETWRNCLPWRPQRLYVAGFIIDLVGRWTFAAWLVPVFLMSFGESVPDNFIRVWVSAAPEDLTYFAGYVVLPVIGAVAGLLLYYFLQTSRQVRCIQLAAKTPLYKHSDETASGLRHLRAMGLQSGNFLVGLAIWMFSQKTVLVERGS</sequence>
<name>J5JRT8_BEAB2</name>
<keyword evidence="1" id="KW-0812">Transmembrane</keyword>
<dbReference type="AlphaFoldDB" id="J5JRT8"/>
<accession>J5JRT8</accession>
<feature type="transmembrane region" description="Helical" evidence="1">
    <location>
        <begin position="332"/>
        <end position="356"/>
    </location>
</feature>
<keyword evidence="3" id="KW-1185">Reference proteome</keyword>
<dbReference type="EMBL" id="JH725156">
    <property type="protein sequence ID" value="EJP67663.1"/>
    <property type="molecule type" value="Genomic_DNA"/>
</dbReference>